<organism evidence="3 4">
    <name type="scientific">Amphimedon queenslandica</name>
    <name type="common">Sponge</name>
    <dbReference type="NCBI Taxonomy" id="400682"/>
    <lineage>
        <taxon>Eukaryota</taxon>
        <taxon>Metazoa</taxon>
        <taxon>Porifera</taxon>
        <taxon>Demospongiae</taxon>
        <taxon>Heteroscleromorpha</taxon>
        <taxon>Haplosclerida</taxon>
        <taxon>Niphatidae</taxon>
        <taxon>Amphimedon</taxon>
    </lineage>
</organism>
<keyword evidence="1" id="KW-0812">Transmembrane</keyword>
<feature type="transmembrane region" description="Helical" evidence="1">
    <location>
        <begin position="382"/>
        <end position="404"/>
    </location>
</feature>
<evidence type="ECO:0000313" key="3">
    <source>
        <dbReference type="EnsemblMetazoa" id="XP_019857089.1"/>
    </source>
</evidence>
<dbReference type="EnsemblMetazoa" id="XM_020001530.1">
    <property type="protein sequence ID" value="XP_019857089.1"/>
    <property type="gene ID" value="LOC109585446"/>
</dbReference>
<keyword evidence="1" id="KW-1133">Transmembrane helix</keyword>
<protein>
    <recommendedName>
        <fullName evidence="5">Ig-like domain-containing protein</fullName>
    </recommendedName>
</protein>
<keyword evidence="2" id="KW-0732">Signal</keyword>
<dbReference type="GeneID" id="109585446"/>
<accession>A0AAN0JJD4</accession>
<feature type="chain" id="PRO_5042820229" description="Ig-like domain-containing protein" evidence="2">
    <location>
        <begin position="23"/>
        <end position="461"/>
    </location>
</feature>
<evidence type="ECO:0000256" key="2">
    <source>
        <dbReference type="SAM" id="SignalP"/>
    </source>
</evidence>
<reference evidence="4" key="1">
    <citation type="journal article" date="2010" name="Nature">
        <title>The Amphimedon queenslandica genome and the evolution of animal complexity.</title>
        <authorList>
            <person name="Srivastava M."/>
            <person name="Simakov O."/>
            <person name="Chapman J."/>
            <person name="Fahey B."/>
            <person name="Gauthier M.E."/>
            <person name="Mitros T."/>
            <person name="Richards G.S."/>
            <person name="Conaco C."/>
            <person name="Dacre M."/>
            <person name="Hellsten U."/>
            <person name="Larroux C."/>
            <person name="Putnam N.H."/>
            <person name="Stanke M."/>
            <person name="Adamska M."/>
            <person name="Darling A."/>
            <person name="Degnan S.M."/>
            <person name="Oakley T.H."/>
            <person name="Plachetzki D.C."/>
            <person name="Zhai Y."/>
            <person name="Adamski M."/>
            <person name="Calcino A."/>
            <person name="Cummins S.F."/>
            <person name="Goodstein D.M."/>
            <person name="Harris C."/>
            <person name="Jackson D.J."/>
            <person name="Leys S.P."/>
            <person name="Shu S."/>
            <person name="Woodcroft B.J."/>
            <person name="Vervoort M."/>
            <person name="Kosik K.S."/>
            <person name="Manning G."/>
            <person name="Degnan B.M."/>
            <person name="Rokhsar D.S."/>
        </authorList>
    </citation>
    <scope>NUCLEOTIDE SEQUENCE [LARGE SCALE GENOMIC DNA]</scope>
</reference>
<dbReference type="KEGG" id="aqu:109585446"/>
<keyword evidence="1" id="KW-0472">Membrane</keyword>
<reference evidence="3" key="2">
    <citation type="submission" date="2024-06" db="UniProtKB">
        <authorList>
            <consortium name="EnsemblMetazoa"/>
        </authorList>
    </citation>
    <scope>IDENTIFICATION</scope>
</reference>
<dbReference type="Proteomes" id="UP000007879">
    <property type="component" value="Unassembled WGS sequence"/>
</dbReference>
<feature type="signal peptide" evidence="2">
    <location>
        <begin position="1"/>
        <end position="22"/>
    </location>
</feature>
<proteinExistence type="predicted"/>
<evidence type="ECO:0008006" key="5">
    <source>
        <dbReference type="Google" id="ProtNLM"/>
    </source>
</evidence>
<dbReference type="RefSeq" id="XP_019857089.1">
    <property type="nucleotide sequence ID" value="XM_020001530.1"/>
</dbReference>
<name>A0AAN0JJD4_AMPQE</name>
<evidence type="ECO:0000313" key="4">
    <source>
        <dbReference type="Proteomes" id="UP000007879"/>
    </source>
</evidence>
<sequence length="461" mass="50961">MENFALFHHVLLIAIFIIPSISRPNVILQPNAEVCLGALVTFTCTVNGTHVAWRYDEADGGGDTDSYFGARGSTANLRPLGRAPFSTRVTDVSGGIITSIATSSNLTRRANGVTLECSNGLFLPGSEIVSVTLPLQDLSAVLFVCKELIGSSLSELIIHICWPKSTCAPSYQVKVMRDGQPVLHNITEDTCYEYNVPDNDIGTYTMYVRSIDYFGVISDQPTNTTIHIRRPNITVGYRFNCHSNSILIIIEDSFDDQLPITLCNVRLMSDDGSYNENKDCTKGNMFEFNNAMCGRNYTYNAIISNVVNSSTESGLINLAYPSVTTTTYLVYPSVTATTYLVYPSVTTTTSYCSSTTMSSSQCPTPTPCPPCPSSSPQQESELPLWALIIVFGVLFVSALTFIILQLWRRLRCCNLECWDSVLCTYLLCDCLKNCCRKDEKIKARCLRTKSLDEKQETASHL</sequence>
<evidence type="ECO:0000256" key="1">
    <source>
        <dbReference type="SAM" id="Phobius"/>
    </source>
</evidence>
<dbReference type="AlphaFoldDB" id="A0AAN0JJD4"/>
<keyword evidence="4" id="KW-1185">Reference proteome</keyword>